<evidence type="ECO:0000313" key="1">
    <source>
        <dbReference type="EMBL" id="NEW08572.1"/>
    </source>
</evidence>
<comment type="caution">
    <text evidence="1">The sequence shown here is derived from an EMBL/GenBank/DDBJ whole genome shotgun (WGS) entry which is preliminary data.</text>
</comment>
<proteinExistence type="predicted"/>
<gene>
    <name evidence="1" type="ORF">GK047_21465</name>
</gene>
<organism evidence="1">
    <name type="scientific">Paenibacillus sp. SYP-B3998</name>
    <dbReference type="NCBI Taxonomy" id="2678564"/>
    <lineage>
        <taxon>Bacteria</taxon>
        <taxon>Bacillati</taxon>
        <taxon>Bacillota</taxon>
        <taxon>Bacilli</taxon>
        <taxon>Bacillales</taxon>
        <taxon>Paenibacillaceae</taxon>
        <taxon>Paenibacillus</taxon>
    </lineage>
</organism>
<protein>
    <submittedName>
        <fullName evidence="1">Alpha/beta hydrolase</fullName>
    </submittedName>
</protein>
<dbReference type="Gene3D" id="3.40.50.1820">
    <property type="entry name" value="alpha/beta hydrolase"/>
    <property type="match status" value="1"/>
</dbReference>
<reference evidence="1" key="1">
    <citation type="submission" date="2020-02" db="EMBL/GenBank/DDBJ databases">
        <authorList>
            <person name="Shen X.-R."/>
            <person name="Zhang Y.-X."/>
        </authorList>
    </citation>
    <scope>NUCLEOTIDE SEQUENCE</scope>
    <source>
        <strain evidence="1">SYP-B3998</strain>
    </source>
</reference>
<sequence>MEDDLSDLIRFIHMDHPSMPITLGGHSAGGGTALHLLLMPVCCFRLRFHRVPLSIKKGNQPGLSASVCRD</sequence>
<dbReference type="SUPFAM" id="SSF53474">
    <property type="entry name" value="alpha/beta-Hydrolases"/>
    <property type="match status" value="1"/>
</dbReference>
<name>A0A6G4A2F9_9BACL</name>
<accession>A0A6G4A2F9</accession>
<dbReference type="InterPro" id="IPR029058">
    <property type="entry name" value="AB_hydrolase_fold"/>
</dbReference>
<keyword evidence="1" id="KW-0378">Hydrolase</keyword>
<dbReference type="GO" id="GO:0016787">
    <property type="term" value="F:hydrolase activity"/>
    <property type="evidence" value="ECO:0007669"/>
    <property type="project" value="UniProtKB-KW"/>
</dbReference>
<dbReference type="AlphaFoldDB" id="A0A6G4A2F9"/>
<dbReference type="EMBL" id="JAAIKC010000010">
    <property type="protein sequence ID" value="NEW08572.1"/>
    <property type="molecule type" value="Genomic_DNA"/>
</dbReference>